<dbReference type="InterPro" id="IPR003509">
    <property type="entry name" value="UPF0102_YraN-like"/>
</dbReference>
<protein>
    <recommendedName>
        <fullName evidence="2">UPF0102 protein CCS01_27835</fullName>
    </recommendedName>
</protein>
<evidence type="ECO:0000256" key="1">
    <source>
        <dbReference type="ARBA" id="ARBA00006738"/>
    </source>
</evidence>
<dbReference type="HAMAP" id="MF_00048">
    <property type="entry name" value="UPF0102"/>
    <property type="match status" value="1"/>
</dbReference>
<dbReference type="Gene3D" id="3.40.1350.10">
    <property type="match status" value="1"/>
</dbReference>
<dbReference type="GO" id="GO:0004519">
    <property type="term" value="F:endonuclease activity"/>
    <property type="evidence" value="ECO:0007669"/>
    <property type="project" value="UniProtKB-KW"/>
</dbReference>
<evidence type="ECO:0000313" key="3">
    <source>
        <dbReference type="EMBL" id="PPQ27361.1"/>
    </source>
</evidence>
<keyword evidence="3" id="KW-0255">Endonuclease</keyword>
<dbReference type="InterPro" id="IPR011335">
    <property type="entry name" value="Restrct_endonuc-II-like"/>
</dbReference>
<dbReference type="OrthoDB" id="9812968at2"/>
<dbReference type="Pfam" id="PF02021">
    <property type="entry name" value="UPF0102"/>
    <property type="match status" value="1"/>
</dbReference>
<proteinExistence type="inferred from homology"/>
<accession>A0A2S6MYD0</accession>
<comment type="caution">
    <text evidence="3">The sequence shown here is derived from an EMBL/GenBank/DDBJ whole genome shotgun (WGS) entry which is preliminary data.</text>
</comment>
<dbReference type="PANTHER" id="PTHR34039">
    <property type="entry name" value="UPF0102 PROTEIN YRAN"/>
    <property type="match status" value="1"/>
</dbReference>
<evidence type="ECO:0000256" key="2">
    <source>
        <dbReference type="HAMAP-Rule" id="MF_00048"/>
    </source>
</evidence>
<gene>
    <name evidence="3" type="ORF">CCS01_27835</name>
</gene>
<dbReference type="Proteomes" id="UP000239724">
    <property type="component" value="Unassembled WGS sequence"/>
</dbReference>
<keyword evidence="4" id="KW-1185">Reference proteome</keyword>
<dbReference type="InterPro" id="IPR011856">
    <property type="entry name" value="tRNA_endonuc-like_dom_sf"/>
</dbReference>
<keyword evidence="3" id="KW-0378">Hydrolase</keyword>
<dbReference type="EMBL" id="NHRY01000260">
    <property type="protein sequence ID" value="PPQ27361.1"/>
    <property type="molecule type" value="Genomic_DNA"/>
</dbReference>
<dbReference type="AlphaFoldDB" id="A0A2S6MYD0"/>
<reference evidence="3 4" key="1">
    <citation type="journal article" date="2018" name="Arch. Microbiol.">
        <title>New insights into the metabolic potential of the phototrophic purple bacterium Rhodopila globiformis DSM 161(T) from its draft genome sequence and evidence for a vanadium-dependent nitrogenase.</title>
        <authorList>
            <person name="Imhoff J.F."/>
            <person name="Rahn T."/>
            <person name="Kunzel S."/>
            <person name="Neulinger S.C."/>
        </authorList>
    </citation>
    <scope>NUCLEOTIDE SEQUENCE [LARGE SCALE GENOMIC DNA]</scope>
    <source>
        <strain evidence="3 4">DSM 161</strain>
    </source>
</reference>
<dbReference type="PANTHER" id="PTHR34039:SF1">
    <property type="entry name" value="UPF0102 PROTEIN YRAN"/>
    <property type="match status" value="1"/>
</dbReference>
<organism evidence="3 4">
    <name type="scientific">Rhodopila globiformis</name>
    <name type="common">Rhodopseudomonas globiformis</name>
    <dbReference type="NCBI Taxonomy" id="1071"/>
    <lineage>
        <taxon>Bacteria</taxon>
        <taxon>Pseudomonadati</taxon>
        <taxon>Pseudomonadota</taxon>
        <taxon>Alphaproteobacteria</taxon>
        <taxon>Acetobacterales</taxon>
        <taxon>Acetobacteraceae</taxon>
        <taxon>Rhodopila</taxon>
    </lineage>
</organism>
<dbReference type="GO" id="GO:0003676">
    <property type="term" value="F:nucleic acid binding"/>
    <property type="evidence" value="ECO:0007669"/>
    <property type="project" value="InterPro"/>
</dbReference>
<dbReference type="SUPFAM" id="SSF52980">
    <property type="entry name" value="Restriction endonuclease-like"/>
    <property type="match status" value="1"/>
</dbReference>
<name>A0A2S6MYD0_RHOGL</name>
<sequence length="127" mass="13583">MPIGRRRDVTAYASGLAAEEIACAALRDDGWTILARRVRTKAGEVDAVAEKAGILAIIEVKSRPTLAEAAVALGVRQQNRLLAACEIILGEHPDWGVNGVRFDILLVDAAGRVRRIADAFRLGDLPG</sequence>
<comment type="similarity">
    <text evidence="1 2">Belongs to the UPF0102 family.</text>
</comment>
<evidence type="ECO:0000313" key="4">
    <source>
        <dbReference type="Proteomes" id="UP000239724"/>
    </source>
</evidence>
<keyword evidence="3" id="KW-0540">Nuclease</keyword>